<reference evidence="2 3" key="1">
    <citation type="submission" date="2016-10" db="EMBL/GenBank/DDBJ databases">
        <authorList>
            <person name="de Groot N.N."/>
        </authorList>
    </citation>
    <scope>NUCLEOTIDE SEQUENCE [LARGE SCALE GENOMIC DNA]</scope>
    <source>
        <strain evidence="2 3">CGMCC 1.10238</strain>
    </source>
</reference>
<dbReference type="EMBL" id="CP076607">
    <property type="protein sequence ID" value="QWU15686.1"/>
    <property type="molecule type" value="Genomic_DNA"/>
</dbReference>
<dbReference type="AlphaFoldDB" id="A0A1H8VT54"/>
<proteinExistence type="predicted"/>
<accession>A0A1H8VT54</accession>
<dbReference type="Proteomes" id="UP000198809">
    <property type="component" value="Unassembled WGS sequence"/>
</dbReference>
<name>A0A1H8VT54_9BACL</name>
<reference evidence="1 4" key="2">
    <citation type="submission" date="2021-06" db="EMBL/GenBank/DDBJ databases">
        <title>Whole genome sequence of Paenibacillus sophorae DSM23020 for comparative genomics.</title>
        <authorList>
            <person name="Kim M.-J."/>
            <person name="Lee G."/>
            <person name="Shin J.-H."/>
        </authorList>
    </citation>
    <scope>NUCLEOTIDE SEQUENCE [LARGE SCALE GENOMIC DNA]</scope>
    <source>
        <strain evidence="1 4">DSM 23020</strain>
    </source>
</reference>
<keyword evidence="4" id="KW-1185">Reference proteome</keyword>
<evidence type="ECO:0000313" key="3">
    <source>
        <dbReference type="Proteomes" id="UP000198809"/>
    </source>
</evidence>
<gene>
    <name evidence="1" type="ORF">KP014_28385</name>
    <name evidence="2" type="ORF">SAMN04487895_12734</name>
</gene>
<evidence type="ECO:0000313" key="1">
    <source>
        <dbReference type="EMBL" id="QWU15686.1"/>
    </source>
</evidence>
<dbReference type="Proteomes" id="UP000683429">
    <property type="component" value="Chromosome"/>
</dbReference>
<dbReference type="EMBL" id="FODH01000027">
    <property type="protein sequence ID" value="SEP18407.1"/>
    <property type="molecule type" value="Genomic_DNA"/>
</dbReference>
<evidence type="ECO:0000313" key="4">
    <source>
        <dbReference type="Proteomes" id="UP000683429"/>
    </source>
</evidence>
<dbReference type="OrthoDB" id="2616865at2"/>
<protein>
    <submittedName>
        <fullName evidence="2">Uncharacterized protein</fullName>
    </submittedName>
</protein>
<sequence length="96" mass="10731">MIDLEKVRERKKIRESILTKLYVQWFGSEPNASALVGTKHELYPDSEHHRAFHYLAGKGLIDISPTGQGSGMNEVLAVFISAKGIDYVEELVEGKS</sequence>
<organism evidence="2 3">
    <name type="scientific">Paenibacillus sophorae</name>
    <dbReference type="NCBI Taxonomy" id="1333845"/>
    <lineage>
        <taxon>Bacteria</taxon>
        <taxon>Bacillati</taxon>
        <taxon>Bacillota</taxon>
        <taxon>Bacilli</taxon>
        <taxon>Bacillales</taxon>
        <taxon>Paenibacillaceae</taxon>
        <taxon>Paenibacillus</taxon>
    </lineage>
</organism>
<evidence type="ECO:0000313" key="2">
    <source>
        <dbReference type="EMBL" id="SEP18407.1"/>
    </source>
</evidence>
<dbReference type="RefSeq" id="WP_036599402.1">
    <property type="nucleotide sequence ID" value="NZ_CP076607.1"/>
</dbReference>